<dbReference type="InterPro" id="IPR006016">
    <property type="entry name" value="UspA"/>
</dbReference>
<dbReference type="Pfam" id="PF00582">
    <property type="entry name" value="Usp"/>
    <property type="match status" value="2"/>
</dbReference>
<dbReference type="PANTHER" id="PTHR46268">
    <property type="entry name" value="STRESS RESPONSE PROTEIN NHAX"/>
    <property type="match status" value="1"/>
</dbReference>
<organism evidence="3 4">
    <name type="scientific">Nitrospira moscoviensis</name>
    <dbReference type="NCBI Taxonomy" id="42253"/>
    <lineage>
        <taxon>Bacteria</taxon>
        <taxon>Pseudomonadati</taxon>
        <taxon>Nitrospirota</taxon>
        <taxon>Nitrospiria</taxon>
        <taxon>Nitrospirales</taxon>
        <taxon>Nitrospiraceae</taxon>
        <taxon>Nitrospira</taxon>
    </lineage>
</organism>
<dbReference type="CDD" id="cd23659">
    <property type="entry name" value="USP_At3g01520-like"/>
    <property type="match status" value="1"/>
</dbReference>
<sequence length="285" mass="30387">MKVLAATDGSKHGRWAIEWLAQLPFLVQPTVRVLHVVDVAGLRAPFMVQPVIVGTERYLQAEVKRMETAAKATKKQSEDVLAALGLGGTVTVERGAVAATIVRHARRGVGLLAIGSRGLDALDRFMLGSTSNHAIHHAPCSVLVVKEAPKPVRQIVLAIDGSPASDKAVRFLVRTINPTPGGPDREPLMVTVVHVLPYLKYPELREAGRAVAQRVVDKVAKAGFQVVEAVRLGKPADEILTVAKQHKADLIVTGAKGLGAIGRVLLGSVSTRVVQHADCSVLVVR</sequence>
<proteinExistence type="inferred from homology"/>
<dbReference type="STRING" id="42253.NITMOv2_3819"/>
<evidence type="ECO:0000259" key="2">
    <source>
        <dbReference type="Pfam" id="PF00582"/>
    </source>
</evidence>
<name>A0A0K2GH77_NITMO</name>
<dbReference type="PANTHER" id="PTHR46268:SF6">
    <property type="entry name" value="UNIVERSAL STRESS PROTEIN UP12"/>
    <property type="match status" value="1"/>
</dbReference>
<evidence type="ECO:0000256" key="1">
    <source>
        <dbReference type="ARBA" id="ARBA00008791"/>
    </source>
</evidence>
<accession>A0A0K2GH77</accession>
<dbReference type="PATRIC" id="fig|42253.5.peg.3763"/>
<dbReference type="Gene3D" id="3.40.50.620">
    <property type="entry name" value="HUPs"/>
    <property type="match status" value="2"/>
</dbReference>
<dbReference type="PRINTS" id="PR01438">
    <property type="entry name" value="UNVRSLSTRESS"/>
</dbReference>
<feature type="domain" description="UspA" evidence="2">
    <location>
        <begin position="2"/>
        <end position="146"/>
    </location>
</feature>
<evidence type="ECO:0000313" key="3">
    <source>
        <dbReference type="EMBL" id="ALA60209.1"/>
    </source>
</evidence>
<dbReference type="CDD" id="cd00293">
    <property type="entry name" value="USP-like"/>
    <property type="match status" value="1"/>
</dbReference>
<evidence type="ECO:0000313" key="4">
    <source>
        <dbReference type="Proteomes" id="UP000069205"/>
    </source>
</evidence>
<dbReference type="EMBL" id="CP011801">
    <property type="protein sequence ID" value="ALA60209.1"/>
    <property type="molecule type" value="Genomic_DNA"/>
</dbReference>
<dbReference type="AlphaFoldDB" id="A0A0K2GH77"/>
<dbReference type="OrthoDB" id="6368426at2"/>
<dbReference type="Proteomes" id="UP000069205">
    <property type="component" value="Chromosome"/>
</dbReference>
<dbReference type="InterPro" id="IPR006015">
    <property type="entry name" value="Universal_stress_UspA"/>
</dbReference>
<protein>
    <submittedName>
        <fullName evidence="3">Putative Universal stress protein UspA</fullName>
    </submittedName>
</protein>
<dbReference type="RefSeq" id="WP_053381094.1">
    <property type="nucleotide sequence ID" value="NZ_CP011801.1"/>
</dbReference>
<dbReference type="InterPro" id="IPR014729">
    <property type="entry name" value="Rossmann-like_a/b/a_fold"/>
</dbReference>
<dbReference type="KEGG" id="nmv:NITMOv2_3819"/>
<gene>
    <name evidence="3" type="ORF">NITMOv2_3819</name>
</gene>
<feature type="domain" description="UspA" evidence="2">
    <location>
        <begin position="153"/>
        <end position="285"/>
    </location>
</feature>
<keyword evidence="4" id="KW-1185">Reference proteome</keyword>
<dbReference type="SUPFAM" id="SSF52402">
    <property type="entry name" value="Adenine nucleotide alpha hydrolases-like"/>
    <property type="match status" value="2"/>
</dbReference>
<comment type="similarity">
    <text evidence="1">Belongs to the universal stress protein A family.</text>
</comment>
<reference evidence="3 4" key="1">
    <citation type="journal article" date="2015" name="Proc. Natl. Acad. Sci. U.S.A.">
        <title>Expanded metabolic versatility of ubiquitous nitrite-oxidizing bacteria from the genus Nitrospira.</title>
        <authorList>
            <person name="Koch H."/>
            <person name="Lucker S."/>
            <person name="Albertsen M."/>
            <person name="Kitzinger K."/>
            <person name="Herbold C."/>
            <person name="Spieck E."/>
            <person name="Nielsen P.H."/>
            <person name="Wagner M."/>
            <person name="Daims H."/>
        </authorList>
    </citation>
    <scope>NUCLEOTIDE SEQUENCE [LARGE SCALE GENOMIC DNA]</scope>
    <source>
        <strain evidence="3 4">NSP M-1</strain>
    </source>
</reference>